<dbReference type="Gene3D" id="3.40.50.2300">
    <property type="match status" value="1"/>
</dbReference>
<evidence type="ECO:0000259" key="7">
    <source>
        <dbReference type="PROSITE" id="PS50110"/>
    </source>
</evidence>
<name>A0A7G5BWD9_9BACL</name>
<comment type="caution">
    <text evidence="6">Lacks conserved residue(s) required for the propagation of feature annotation.</text>
</comment>
<dbReference type="SUPFAM" id="SSF52172">
    <property type="entry name" value="CheY-like"/>
    <property type="match status" value="1"/>
</dbReference>
<dbReference type="GO" id="GO:0000156">
    <property type="term" value="F:phosphorelay response regulator activity"/>
    <property type="evidence" value="ECO:0007669"/>
    <property type="project" value="TreeGrafter"/>
</dbReference>
<evidence type="ECO:0000313" key="8">
    <source>
        <dbReference type="EMBL" id="QMV41273.1"/>
    </source>
</evidence>
<dbReference type="Pfam" id="PF00072">
    <property type="entry name" value="Response_reg"/>
    <property type="match status" value="1"/>
</dbReference>
<dbReference type="PANTHER" id="PTHR48111">
    <property type="entry name" value="REGULATOR OF RPOS"/>
    <property type="match status" value="1"/>
</dbReference>
<dbReference type="GO" id="GO:0006355">
    <property type="term" value="P:regulation of DNA-templated transcription"/>
    <property type="evidence" value="ECO:0007669"/>
    <property type="project" value="TreeGrafter"/>
</dbReference>
<dbReference type="PANTHER" id="PTHR48111:SF1">
    <property type="entry name" value="TWO-COMPONENT RESPONSE REGULATOR ORR33"/>
    <property type="match status" value="1"/>
</dbReference>
<dbReference type="EMBL" id="CP041969">
    <property type="protein sequence ID" value="QMV41273.1"/>
    <property type="molecule type" value="Genomic_DNA"/>
</dbReference>
<evidence type="ECO:0000256" key="5">
    <source>
        <dbReference type="ARBA" id="ARBA00023163"/>
    </source>
</evidence>
<dbReference type="InterPro" id="IPR001789">
    <property type="entry name" value="Sig_transdc_resp-reg_receiver"/>
</dbReference>
<sequence length="267" mass="29352">MAVVIRNSIQDITLQLLHSIHLATQKSASCGVVLAPCASMNPKALEQAKLRMSGNDASLSVQLSYDDPNQVLCAVLEGATLGSAHYASLALKDFLHSQHLLQGQVVVAGFPESGKPTESAIGAFLQRAIRSKGEEGDIHFFTATNAETSVLIADPDDLVREFIKVRLELKGYRVYEAKDGQEAYDVFVRTFPDLVITELNLPILDGYQLIRSIQRHDSHEGKAIVLTDKQLSENRSRAYESGAADYVTKPLSISELEWKIKRLTTNS</sequence>
<keyword evidence="1" id="KW-0597">Phosphoprotein</keyword>
<dbReference type="RefSeq" id="WP_182302631.1">
    <property type="nucleotide sequence ID" value="NZ_CP041969.1"/>
</dbReference>
<dbReference type="KEGG" id="cchl:FPL14_08750"/>
<evidence type="ECO:0000256" key="4">
    <source>
        <dbReference type="ARBA" id="ARBA00023125"/>
    </source>
</evidence>
<reference evidence="8 9" key="1">
    <citation type="submission" date="2019-07" db="EMBL/GenBank/DDBJ databases">
        <authorList>
            <person name="Kim J.K."/>
            <person name="Cheong H.-M."/>
            <person name="Choi Y."/>
            <person name="Hwang K.J."/>
            <person name="Lee S."/>
            <person name="Choi C."/>
        </authorList>
    </citation>
    <scope>NUCLEOTIDE SEQUENCE [LARGE SCALE GENOMIC DNA]</scope>
    <source>
        <strain evidence="8 9">KS 22</strain>
    </source>
</reference>
<dbReference type="InterPro" id="IPR039420">
    <property type="entry name" value="WalR-like"/>
</dbReference>
<dbReference type="GO" id="GO:0005829">
    <property type="term" value="C:cytosol"/>
    <property type="evidence" value="ECO:0007669"/>
    <property type="project" value="TreeGrafter"/>
</dbReference>
<proteinExistence type="predicted"/>
<dbReference type="Proteomes" id="UP000515679">
    <property type="component" value="Chromosome"/>
</dbReference>
<dbReference type="CDD" id="cd00156">
    <property type="entry name" value="REC"/>
    <property type="match status" value="1"/>
</dbReference>
<keyword evidence="3" id="KW-0805">Transcription regulation</keyword>
<keyword evidence="4" id="KW-0238">DNA-binding</keyword>
<dbReference type="GO" id="GO:0000976">
    <property type="term" value="F:transcription cis-regulatory region binding"/>
    <property type="evidence" value="ECO:0007669"/>
    <property type="project" value="TreeGrafter"/>
</dbReference>
<gene>
    <name evidence="8" type="ORF">FPL14_08750</name>
</gene>
<dbReference type="InterPro" id="IPR011006">
    <property type="entry name" value="CheY-like_superfamily"/>
</dbReference>
<protein>
    <submittedName>
        <fullName evidence="8">Response regulator</fullName>
    </submittedName>
</protein>
<evidence type="ECO:0000256" key="1">
    <source>
        <dbReference type="ARBA" id="ARBA00022553"/>
    </source>
</evidence>
<dbReference type="GO" id="GO:0032993">
    <property type="term" value="C:protein-DNA complex"/>
    <property type="evidence" value="ECO:0007669"/>
    <property type="project" value="TreeGrafter"/>
</dbReference>
<feature type="domain" description="Response regulatory" evidence="7">
    <location>
        <begin position="149"/>
        <end position="264"/>
    </location>
</feature>
<evidence type="ECO:0000256" key="3">
    <source>
        <dbReference type="ARBA" id="ARBA00023015"/>
    </source>
</evidence>
<dbReference type="SMART" id="SM00448">
    <property type="entry name" value="REC"/>
    <property type="match status" value="1"/>
</dbReference>
<evidence type="ECO:0000256" key="2">
    <source>
        <dbReference type="ARBA" id="ARBA00023012"/>
    </source>
</evidence>
<keyword evidence="5" id="KW-0804">Transcription</keyword>
<evidence type="ECO:0000256" key="6">
    <source>
        <dbReference type="PROSITE-ProRule" id="PRU00169"/>
    </source>
</evidence>
<organism evidence="8 9">
    <name type="scientific">Cohnella cholangitidis</name>
    <dbReference type="NCBI Taxonomy" id="2598458"/>
    <lineage>
        <taxon>Bacteria</taxon>
        <taxon>Bacillati</taxon>
        <taxon>Bacillota</taxon>
        <taxon>Bacilli</taxon>
        <taxon>Bacillales</taxon>
        <taxon>Paenibacillaceae</taxon>
        <taxon>Cohnella</taxon>
    </lineage>
</organism>
<keyword evidence="2" id="KW-0902">Two-component regulatory system</keyword>
<keyword evidence="9" id="KW-1185">Reference proteome</keyword>
<accession>A0A7G5BWD9</accession>
<dbReference type="AlphaFoldDB" id="A0A7G5BWD9"/>
<dbReference type="PROSITE" id="PS50110">
    <property type="entry name" value="RESPONSE_REGULATORY"/>
    <property type="match status" value="1"/>
</dbReference>
<evidence type="ECO:0000313" key="9">
    <source>
        <dbReference type="Proteomes" id="UP000515679"/>
    </source>
</evidence>